<evidence type="ECO:0000313" key="1">
    <source>
        <dbReference type="EMBL" id="JAD44057.1"/>
    </source>
</evidence>
<accession>A0A0A9AAI9</accession>
<reference evidence="1" key="2">
    <citation type="journal article" date="2015" name="Data Brief">
        <title>Shoot transcriptome of the giant reed, Arundo donax.</title>
        <authorList>
            <person name="Barrero R.A."/>
            <person name="Guerrero F.D."/>
            <person name="Moolhuijzen P."/>
            <person name="Goolsby J.A."/>
            <person name="Tidwell J."/>
            <person name="Bellgard S.E."/>
            <person name="Bellgard M.I."/>
        </authorList>
    </citation>
    <scope>NUCLEOTIDE SEQUENCE</scope>
    <source>
        <tissue evidence="1">Shoot tissue taken approximately 20 cm above the soil surface</tissue>
    </source>
</reference>
<sequence length="18" mass="2163">MKYPTRDLPPPPKHKKTQ</sequence>
<reference evidence="1" key="1">
    <citation type="submission" date="2014-09" db="EMBL/GenBank/DDBJ databases">
        <authorList>
            <person name="Magalhaes I.L.F."/>
            <person name="Oliveira U."/>
            <person name="Santos F.R."/>
            <person name="Vidigal T.H.D.A."/>
            <person name="Brescovit A.D."/>
            <person name="Santos A.J."/>
        </authorList>
    </citation>
    <scope>NUCLEOTIDE SEQUENCE</scope>
    <source>
        <tissue evidence="1">Shoot tissue taken approximately 20 cm above the soil surface</tissue>
    </source>
</reference>
<dbReference type="AlphaFoldDB" id="A0A0A9AAI9"/>
<organism evidence="1">
    <name type="scientific">Arundo donax</name>
    <name type="common">Giant reed</name>
    <name type="synonym">Donax arundinaceus</name>
    <dbReference type="NCBI Taxonomy" id="35708"/>
    <lineage>
        <taxon>Eukaryota</taxon>
        <taxon>Viridiplantae</taxon>
        <taxon>Streptophyta</taxon>
        <taxon>Embryophyta</taxon>
        <taxon>Tracheophyta</taxon>
        <taxon>Spermatophyta</taxon>
        <taxon>Magnoliopsida</taxon>
        <taxon>Liliopsida</taxon>
        <taxon>Poales</taxon>
        <taxon>Poaceae</taxon>
        <taxon>PACMAD clade</taxon>
        <taxon>Arundinoideae</taxon>
        <taxon>Arundineae</taxon>
        <taxon>Arundo</taxon>
    </lineage>
</organism>
<name>A0A0A9AAI9_ARUDO</name>
<proteinExistence type="predicted"/>
<dbReference type="EMBL" id="GBRH01253838">
    <property type="protein sequence ID" value="JAD44057.1"/>
    <property type="molecule type" value="Transcribed_RNA"/>
</dbReference>
<protein>
    <submittedName>
        <fullName evidence="1">Uncharacterized protein</fullName>
    </submittedName>
</protein>